<dbReference type="PANTHER" id="PTHR34406">
    <property type="entry name" value="PROTEIN YCEI"/>
    <property type="match status" value="1"/>
</dbReference>
<sequence>MARRHVMAAAGFCAAALAGAGSATACEFYEAIDIRTELFDKPDSGAGLAVAILPEATQACVMEETADPAGHKWYRLGFYTVANVKYNVDGWVRAPGGTDASAGDTKVAAVTGGAPEAARSEAATPEIGEREAFFSRTWTLDNSRSRLNFVTIKKGTVVETQKFGELSGDISSSGDAEVRIKLESVSTGIDIRDVRMRFLLFDIEQFPEATITARIDPQAIGSVFDEARMTYDLPVTLTIRGISKDITVPVIISKLGDSLVSVASASPVTVSTADFGMDDGLKQLSAAVGDIPITPSSPVTFELAFVPAS</sequence>
<reference evidence="3" key="1">
    <citation type="submission" date="2022-01" db="EMBL/GenBank/DDBJ databases">
        <title>Jiella avicenniae sp. nov., a novel endophytic bacterium isolated from bark of Avicennia marina.</title>
        <authorList>
            <person name="Tuo L."/>
        </authorList>
    </citation>
    <scope>NUCLEOTIDE SEQUENCE</scope>
    <source>
        <strain evidence="3">CBK1P-4</strain>
    </source>
</reference>
<feature type="domain" description="Lipid/polyisoprenoid-binding YceI-like" evidence="2">
    <location>
        <begin position="137"/>
        <end position="306"/>
    </location>
</feature>
<protein>
    <submittedName>
        <fullName evidence="3">YceI family protein</fullName>
    </submittedName>
</protein>
<dbReference type="RefSeq" id="WP_233721275.1">
    <property type="nucleotide sequence ID" value="NZ_JAJUWU010000021.1"/>
</dbReference>
<organism evidence="3 4">
    <name type="scientific">Jiella avicenniae</name>
    <dbReference type="NCBI Taxonomy" id="2907202"/>
    <lineage>
        <taxon>Bacteria</taxon>
        <taxon>Pseudomonadati</taxon>
        <taxon>Pseudomonadota</taxon>
        <taxon>Alphaproteobacteria</taxon>
        <taxon>Hyphomicrobiales</taxon>
        <taxon>Aurantimonadaceae</taxon>
        <taxon>Jiella</taxon>
    </lineage>
</organism>
<evidence type="ECO:0000259" key="2">
    <source>
        <dbReference type="SMART" id="SM00867"/>
    </source>
</evidence>
<comment type="caution">
    <text evidence="3">The sequence shown here is derived from an EMBL/GenBank/DDBJ whole genome shotgun (WGS) entry which is preliminary data.</text>
</comment>
<feature type="chain" id="PRO_5040804497" evidence="1">
    <location>
        <begin position="26"/>
        <end position="309"/>
    </location>
</feature>
<evidence type="ECO:0000256" key="1">
    <source>
        <dbReference type="SAM" id="SignalP"/>
    </source>
</evidence>
<dbReference type="Gene3D" id="2.40.128.110">
    <property type="entry name" value="Lipid/polyisoprenoid-binding, YceI-like"/>
    <property type="match status" value="1"/>
</dbReference>
<name>A0A9X1P360_9HYPH</name>
<dbReference type="InterPro" id="IPR036761">
    <property type="entry name" value="TTHA0802/YceI-like_sf"/>
</dbReference>
<proteinExistence type="predicted"/>
<gene>
    <name evidence="3" type="ORF">LZD57_19595</name>
</gene>
<keyword evidence="4" id="KW-1185">Reference proteome</keyword>
<dbReference type="SMART" id="SM00867">
    <property type="entry name" value="YceI"/>
    <property type="match status" value="1"/>
</dbReference>
<dbReference type="InterPro" id="IPR007372">
    <property type="entry name" value="Lipid/polyisoprenoid-bd_YceI"/>
</dbReference>
<evidence type="ECO:0000313" key="4">
    <source>
        <dbReference type="Proteomes" id="UP001139035"/>
    </source>
</evidence>
<evidence type="ECO:0000313" key="3">
    <source>
        <dbReference type="EMBL" id="MCE7030197.1"/>
    </source>
</evidence>
<feature type="signal peptide" evidence="1">
    <location>
        <begin position="1"/>
        <end position="25"/>
    </location>
</feature>
<dbReference type="Proteomes" id="UP001139035">
    <property type="component" value="Unassembled WGS sequence"/>
</dbReference>
<keyword evidence="1" id="KW-0732">Signal</keyword>
<accession>A0A9X1P360</accession>
<dbReference type="EMBL" id="JAJUWU010000021">
    <property type="protein sequence ID" value="MCE7030197.1"/>
    <property type="molecule type" value="Genomic_DNA"/>
</dbReference>
<dbReference type="Pfam" id="PF04264">
    <property type="entry name" value="YceI"/>
    <property type="match status" value="1"/>
</dbReference>
<dbReference type="PANTHER" id="PTHR34406:SF1">
    <property type="entry name" value="PROTEIN YCEI"/>
    <property type="match status" value="1"/>
</dbReference>
<dbReference type="PROSITE" id="PS51257">
    <property type="entry name" value="PROKAR_LIPOPROTEIN"/>
    <property type="match status" value="1"/>
</dbReference>
<dbReference type="AlphaFoldDB" id="A0A9X1P360"/>
<dbReference type="SUPFAM" id="SSF101874">
    <property type="entry name" value="YceI-like"/>
    <property type="match status" value="1"/>
</dbReference>